<reference evidence="1" key="1">
    <citation type="submission" date="2021-05" db="EMBL/GenBank/DDBJ databases">
        <authorList>
            <person name="Alioto T."/>
            <person name="Alioto T."/>
            <person name="Gomez Garrido J."/>
        </authorList>
    </citation>
    <scope>NUCLEOTIDE SEQUENCE</scope>
</reference>
<sequence>MGKMHASVYFVFKVLLQYGVCVVLSRTHYYIIMELSSDKLGEMVLNTNRYKDHNKIVPRGKHRYKHLNIGCPKVNSKHVIHLTDIRAQTNSSVTLSSKRGSTLHGLG</sequence>
<evidence type="ECO:0000313" key="1">
    <source>
        <dbReference type="EMBL" id="CAG6744172.1"/>
    </source>
</evidence>
<accession>A0A8D8ZDL7</accession>
<protein>
    <submittedName>
        <fullName evidence="1">Uncharacterized protein</fullName>
    </submittedName>
</protein>
<dbReference type="EMBL" id="HBUF01461119">
    <property type="protein sequence ID" value="CAG6744172.1"/>
    <property type="molecule type" value="Transcribed_RNA"/>
</dbReference>
<dbReference type="AlphaFoldDB" id="A0A8D8ZDL7"/>
<proteinExistence type="predicted"/>
<organism evidence="1">
    <name type="scientific">Cacopsylla melanoneura</name>
    <dbReference type="NCBI Taxonomy" id="428564"/>
    <lineage>
        <taxon>Eukaryota</taxon>
        <taxon>Metazoa</taxon>
        <taxon>Ecdysozoa</taxon>
        <taxon>Arthropoda</taxon>
        <taxon>Hexapoda</taxon>
        <taxon>Insecta</taxon>
        <taxon>Pterygota</taxon>
        <taxon>Neoptera</taxon>
        <taxon>Paraneoptera</taxon>
        <taxon>Hemiptera</taxon>
        <taxon>Sternorrhyncha</taxon>
        <taxon>Psylloidea</taxon>
        <taxon>Psyllidae</taxon>
        <taxon>Psyllinae</taxon>
        <taxon>Cacopsylla</taxon>
    </lineage>
</organism>
<name>A0A8D8ZDL7_9HEMI</name>